<reference evidence="3" key="1">
    <citation type="submission" date="2016-10" db="EMBL/GenBank/DDBJ databases">
        <authorList>
            <person name="Varghese N."/>
            <person name="Submissions S."/>
        </authorList>
    </citation>
    <scope>NUCLEOTIDE SEQUENCE [LARGE SCALE GENOMIC DNA]</scope>
    <source>
        <strain evidence="3">DSM 9751</strain>
    </source>
</reference>
<dbReference type="AlphaFoldDB" id="A0A1H4Q642"/>
<protein>
    <submittedName>
        <fullName evidence="2">Ribosomal-protein-alanine N-acetyltransferase</fullName>
    </submittedName>
</protein>
<name>A0A1H4Q642_9PSED</name>
<dbReference type="InterPro" id="IPR051531">
    <property type="entry name" value="N-acetyltransferase"/>
</dbReference>
<dbReference type="PROSITE" id="PS51186">
    <property type="entry name" value="GNAT"/>
    <property type="match status" value="1"/>
</dbReference>
<feature type="domain" description="N-acetyltransferase" evidence="1">
    <location>
        <begin position="12"/>
        <end position="178"/>
    </location>
</feature>
<dbReference type="InterPro" id="IPR016181">
    <property type="entry name" value="Acyl_CoA_acyltransferase"/>
</dbReference>
<dbReference type="Pfam" id="PF13302">
    <property type="entry name" value="Acetyltransf_3"/>
    <property type="match status" value="1"/>
</dbReference>
<dbReference type="GO" id="GO:0008999">
    <property type="term" value="F:protein-N-terminal-alanine acetyltransferase activity"/>
    <property type="evidence" value="ECO:0007669"/>
    <property type="project" value="TreeGrafter"/>
</dbReference>
<dbReference type="RefSeq" id="WP_092315738.1">
    <property type="nucleotide sequence ID" value="NZ_FNTJ01000001.1"/>
</dbReference>
<dbReference type="Proteomes" id="UP000198982">
    <property type="component" value="Unassembled WGS sequence"/>
</dbReference>
<accession>A0A1H4Q642</accession>
<dbReference type="Gene3D" id="3.40.630.30">
    <property type="match status" value="1"/>
</dbReference>
<sequence length="191" mass="21431">MSDFPVIRTPRLILRELVPSDIPALFAIHSDAEAMQWFGTDPITDYQQAEQLLALFASWRTLPNPGVRWGIERQAEPGLLGTCGLCKWNRQWRSCAIGFELARAAQGQGLMTEALEAILDWGFAHMALNRIEAQVHPQNCASLRLLERAGFVREGLSRQAGYWLGAHHDLVQYGLLRADWPSPAPLVARFV</sequence>
<dbReference type="GO" id="GO:0005737">
    <property type="term" value="C:cytoplasm"/>
    <property type="evidence" value="ECO:0007669"/>
    <property type="project" value="TreeGrafter"/>
</dbReference>
<keyword evidence="2" id="KW-0808">Transferase</keyword>
<proteinExistence type="predicted"/>
<keyword evidence="3" id="KW-1185">Reference proteome</keyword>
<dbReference type="EMBL" id="FNTJ01000001">
    <property type="protein sequence ID" value="SEC15091.1"/>
    <property type="molecule type" value="Genomic_DNA"/>
</dbReference>
<evidence type="ECO:0000313" key="2">
    <source>
        <dbReference type="EMBL" id="SEC15091.1"/>
    </source>
</evidence>
<gene>
    <name evidence="2" type="ORF">SAMN05216178_3635</name>
</gene>
<evidence type="ECO:0000313" key="3">
    <source>
        <dbReference type="Proteomes" id="UP000198982"/>
    </source>
</evidence>
<dbReference type="PANTHER" id="PTHR43792:SF9">
    <property type="entry name" value="RIBOSOMAL-PROTEIN-ALANINE ACETYLTRANSFERASE"/>
    <property type="match status" value="1"/>
</dbReference>
<evidence type="ECO:0000259" key="1">
    <source>
        <dbReference type="PROSITE" id="PS51186"/>
    </source>
</evidence>
<dbReference type="SUPFAM" id="SSF55729">
    <property type="entry name" value="Acyl-CoA N-acyltransferases (Nat)"/>
    <property type="match status" value="1"/>
</dbReference>
<organism evidence="2 3">
    <name type="scientific">Pseudomonas saponiphila</name>
    <dbReference type="NCBI Taxonomy" id="556534"/>
    <lineage>
        <taxon>Bacteria</taxon>
        <taxon>Pseudomonadati</taxon>
        <taxon>Pseudomonadota</taxon>
        <taxon>Gammaproteobacteria</taxon>
        <taxon>Pseudomonadales</taxon>
        <taxon>Pseudomonadaceae</taxon>
        <taxon>Pseudomonas</taxon>
    </lineage>
</organism>
<dbReference type="PANTHER" id="PTHR43792">
    <property type="entry name" value="GNAT FAMILY, PUTATIVE (AFU_ORTHOLOGUE AFUA_3G00765)-RELATED-RELATED"/>
    <property type="match status" value="1"/>
</dbReference>
<dbReference type="InterPro" id="IPR000182">
    <property type="entry name" value="GNAT_dom"/>
</dbReference>